<dbReference type="SUPFAM" id="SSF102405">
    <property type="entry name" value="MCP/YpsA-like"/>
    <property type="match status" value="1"/>
</dbReference>
<reference evidence="1 2" key="1">
    <citation type="submission" date="2018-04" db="EMBL/GenBank/DDBJ databases">
        <authorList>
            <person name="Go L.Y."/>
            <person name="Mitchell J.A."/>
        </authorList>
    </citation>
    <scope>NUCLEOTIDE SEQUENCE [LARGE SCALE GENOMIC DNA]</scope>
    <source>
        <strain evidence="1">ULC066bin1</strain>
    </source>
</reference>
<accession>A0A2W4WC82</accession>
<organism evidence="1 2">
    <name type="scientific">Pseudanabaena frigida</name>
    <dbReference type="NCBI Taxonomy" id="945775"/>
    <lineage>
        <taxon>Bacteria</taxon>
        <taxon>Bacillati</taxon>
        <taxon>Cyanobacteriota</taxon>
        <taxon>Cyanophyceae</taxon>
        <taxon>Pseudanabaenales</taxon>
        <taxon>Pseudanabaenaceae</taxon>
        <taxon>Pseudanabaena</taxon>
    </lineage>
</organism>
<sequence>MTQSINLPKLDDFLQELATIQQQGSKRIAFLGSRHVPLTHQLLIELLSYALALSGNSIITSGATGTNFAAIRGALRADPNLLTVILPQSLDRQPYESREQLENVIHLIEHSENDTLSLAEASTLCNQEIISKCQQLICFAFHGSETLLQTCQDAEEQRKVVTLFYFD</sequence>
<proteinExistence type="predicted"/>
<dbReference type="EMBL" id="QBML01000006">
    <property type="protein sequence ID" value="PZO42624.1"/>
    <property type="molecule type" value="Genomic_DNA"/>
</dbReference>
<evidence type="ECO:0000313" key="2">
    <source>
        <dbReference type="Proteomes" id="UP000249467"/>
    </source>
</evidence>
<protein>
    <submittedName>
        <fullName evidence="1">DNA recombination-mediator protein A</fullName>
    </submittedName>
</protein>
<name>A0A2W4WC82_9CYAN</name>
<dbReference type="Gene3D" id="3.40.50.450">
    <property type="match status" value="1"/>
</dbReference>
<reference evidence="1 2" key="2">
    <citation type="submission" date="2018-06" db="EMBL/GenBank/DDBJ databases">
        <title>Metagenomic assembly of (sub)arctic Cyanobacteria and their associated microbiome from non-axenic cultures.</title>
        <authorList>
            <person name="Baurain D."/>
        </authorList>
    </citation>
    <scope>NUCLEOTIDE SEQUENCE [LARGE SCALE GENOMIC DNA]</scope>
    <source>
        <strain evidence="1">ULC066bin1</strain>
    </source>
</reference>
<evidence type="ECO:0000313" key="1">
    <source>
        <dbReference type="EMBL" id="PZO42624.1"/>
    </source>
</evidence>
<comment type="caution">
    <text evidence="1">The sequence shown here is derived from an EMBL/GenBank/DDBJ whole genome shotgun (WGS) entry which is preliminary data.</text>
</comment>
<dbReference type="Proteomes" id="UP000249467">
    <property type="component" value="Unassembled WGS sequence"/>
</dbReference>
<gene>
    <name evidence="1" type="ORF">DCF19_06175</name>
</gene>
<dbReference type="AlphaFoldDB" id="A0A2W4WC82"/>